<evidence type="ECO:0000256" key="1">
    <source>
        <dbReference type="SAM" id="MobiDB-lite"/>
    </source>
</evidence>
<dbReference type="VEuPathDB" id="FungiDB:VP01_130g1"/>
<reference evidence="2 3" key="1">
    <citation type="submission" date="2015-08" db="EMBL/GenBank/DDBJ databases">
        <title>Next Generation Sequencing and Analysis of the Genome of Puccinia sorghi L Schw, the Causal Agent of Maize Common Rust.</title>
        <authorList>
            <person name="Rochi L."/>
            <person name="Burguener G."/>
            <person name="Darino M."/>
            <person name="Turjanski A."/>
            <person name="Kreff E."/>
            <person name="Dieguez M.J."/>
            <person name="Sacco F."/>
        </authorList>
    </citation>
    <scope>NUCLEOTIDE SEQUENCE [LARGE SCALE GENOMIC DNA]</scope>
    <source>
        <strain evidence="2 3">RO10H11247</strain>
    </source>
</reference>
<protein>
    <submittedName>
        <fullName evidence="2">Uncharacterized protein</fullName>
    </submittedName>
</protein>
<comment type="caution">
    <text evidence="2">The sequence shown here is derived from an EMBL/GenBank/DDBJ whole genome shotgun (WGS) entry which is preliminary data.</text>
</comment>
<name>A0A0L6VMY6_9BASI</name>
<proteinExistence type="predicted"/>
<evidence type="ECO:0000313" key="3">
    <source>
        <dbReference type="Proteomes" id="UP000037035"/>
    </source>
</evidence>
<accession>A0A0L6VMY6</accession>
<keyword evidence="3" id="KW-1185">Reference proteome</keyword>
<dbReference type="EMBL" id="LAVV01003444">
    <property type="protein sequence ID" value="KNZ62123.1"/>
    <property type="molecule type" value="Genomic_DNA"/>
</dbReference>
<sequence>MDFSGSSGEAFEGMMMRLEGLPMGSDYQSAGRMCERIVRSETIRFPGGIGLVRLERGWEGRGAIVRVERAREHSAEEHWLGELLQACHRLIQARLSLHLQRPPLCATIDTPTILPVLLSPPTPSLSSLQPPLHPLQLPLPLTTPIHFRPFPSNLNPRKRPRTNPSQLPSDHPPFSSKAERLQQLQQTRAHLKSSEAHLKAGQNLIRERTR</sequence>
<gene>
    <name evidence="2" type="ORF">VP01_130g1</name>
</gene>
<evidence type="ECO:0000313" key="2">
    <source>
        <dbReference type="EMBL" id="KNZ62123.1"/>
    </source>
</evidence>
<dbReference type="Proteomes" id="UP000037035">
    <property type="component" value="Unassembled WGS sequence"/>
</dbReference>
<feature type="region of interest" description="Disordered" evidence="1">
    <location>
        <begin position="149"/>
        <end position="210"/>
    </location>
</feature>
<organism evidence="2 3">
    <name type="scientific">Puccinia sorghi</name>
    <dbReference type="NCBI Taxonomy" id="27349"/>
    <lineage>
        <taxon>Eukaryota</taxon>
        <taxon>Fungi</taxon>
        <taxon>Dikarya</taxon>
        <taxon>Basidiomycota</taxon>
        <taxon>Pucciniomycotina</taxon>
        <taxon>Pucciniomycetes</taxon>
        <taxon>Pucciniales</taxon>
        <taxon>Pucciniaceae</taxon>
        <taxon>Puccinia</taxon>
    </lineage>
</organism>
<dbReference type="AlphaFoldDB" id="A0A0L6VMY6"/>